<reference evidence="10" key="1">
    <citation type="submission" date="2021-01" db="EMBL/GenBank/DDBJ databases">
        <authorList>
            <consortium name="Genoscope - CEA"/>
            <person name="William W."/>
        </authorList>
    </citation>
    <scope>NUCLEOTIDE SEQUENCE</scope>
</reference>
<keyword evidence="11" id="KW-1185">Reference proteome</keyword>
<dbReference type="GO" id="GO:0005524">
    <property type="term" value="F:ATP binding"/>
    <property type="evidence" value="ECO:0007669"/>
    <property type="project" value="UniProtKB-UniRule"/>
</dbReference>
<dbReference type="PROSITE" id="PS50011">
    <property type="entry name" value="PROTEIN_KINASE_DOM"/>
    <property type="match status" value="1"/>
</dbReference>
<organism evidence="10 11">
    <name type="scientific">Paramecium sonneborni</name>
    <dbReference type="NCBI Taxonomy" id="65129"/>
    <lineage>
        <taxon>Eukaryota</taxon>
        <taxon>Sar</taxon>
        <taxon>Alveolata</taxon>
        <taxon>Ciliophora</taxon>
        <taxon>Intramacronucleata</taxon>
        <taxon>Oligohymenophorea</taxon>
        <taxon>Peniculida</taxon>
        <taxon>Parameciidae</taxon>
        <taxon>Paramecium</taxon>
    </lineage>
</organism>
<evidence type="ECO:0000259" key="9">
    <source>
        <dbReference type="PROSITE" id="PS50011"/>
    </source>
</evidence>
<evidence type="ECO:0000256" key="7">
    <source>
        <dbReference type="RuleBase" id="RU000304"/>
    </source>
</evidence>
<dbReference type="Pfam" id="PF00069">
    <property type="entry name" value="Pkinase"/>
    <property type="match status" value="1"/>
</dbReference>
<dbReference type="PANTHER" id="PTHR24345">
    <property type="entry name" value="SERINE/THREONINE-PROTEIN KINASE PLK"/>
    <property type="match status" value="1"/>
</dbReference>
<comment type="caution">
    <text evidence="10">The sequence shown here is derived from an EMBL/GenBank/DDBJ whole genome shotgun (WGS) entry which is preliminary data.</text>
</comment>
<dbReference type="InterPro" id="IPR017441">
    <property type="entry name" value="Protein_kinase_ATP_BS"/>
</dbReference>
<dbReference type="GO" id="GO:0005634">
    <property type="term" value="C:nucleus"/>
    <property type="evidence" value="ECO:0007669"/>
    <property type="project" value="TreeGrafter"/>
</dbReference>
<evidence type="ECO:0000256" key="4">
    <source>
        <dbReference type="ARBA" id="ARBA00022777"/>
    </source>
</evidence>
<dbReference type="InterPro" id="IPR008271">
    <property type="entry name" value="Ser/Thr_kinase_AS"/>
</dbReference>
<evidence type="ECO:0000256" key="8">
    <source>
        <dbReference type="SAM" id="Phobius"/>
    </source>
</evidence>
<keyword evidence="2" id="KW-0808">Transferase</keyword>
<sequence length="375" mass="43646">MYQCVLNYTINKSILLGKGGFGSVYLAQNELNQEFACKIISLQSNQNNYRKLKQLVDRELSIMSTLDNQNIVKMAHSYFDGKNIYIFMEYCNGGNLKKKIRELQSIYPCPKFYKQKYEKLAQEVFWDIIDSLNYLYTKNIIHRDIKLENVLIHDGKYKLSDFGLSKFLSDIDEEPMSSILGTPCYQSPQLLRQQVYSPKTDIWSLGVLLYELLKGGELPFRGFNTQDLLKDIETKLKTNYIQNQLLSVENKLLQYLVSKMLVIDEESRLSLKDLLIKVNQFRINAQLMQKENITATETRCKPYKPEKITSKKTSQSNQEINNKQSIPIRFIQTYKEKKIEATFISKILDDKLSSNILILLALILFIALMQISNKI</sequence>
<dbReference type="FunFam" id="3.30.200.20:FF:000042">
    <property type="entry name" value="Aurora kinase A"/>
    <property type="match status" value="1"/>
</dbReference>
<dbReference type="SMART" id="SM00220">
    <property type="entry name" value="S_TKc"/>
    <property type="match status" value="1"/>
</dbReference>
<dbReference type="InterPro" id="IPR000719">
    <property type="entry name" value="Prot_kinase_dom"/>
</dbReference>
<dbReference type="PANTHER" id="PTHR24345:SF0">
    <property type="entry name" value="CELL CYCLE SERINE_THREONINE-PROTEIN KINASE CDC5_MSD2"/>
    <property type="match status" value="1"/>
</dbReference>
<keyword evidence="5 6" id="KW-0067">ATP-binding</keyword>
<evidence type="ECO:0000313" key="11">
    <source>
        <dbReference type="Proteomes" id="UP000692954"/>
    </source>
</evidence>
<dbReference type="GO" id="GO:0004674">
    <property type="term" value="F:protein serine/threonine kinase activity"/>
    <property type="evidence" value="ECO:0007669"/>
    <property type="project" value="UniProtKB-KW"/>
</dbReference>
<keyword evidence="8" id="KW-0472">Membrane</keyword>
<evidence type="ECO:0000256" key="2">
    <source>
        <dbReference type="ARBA" id="ARBA00022679"/>
    </source>
</evidence>
<feature type="domain" description="Protein kinase" evidence="9">
    <location>
        <begin position="10"/>
        <end position="282"/>
    </location>
</feature>
<dbReference type="PROSITE" id="PS00107">
    <property type="entry name" value="PROTEIN_KINASE_ATP"/>
    <property type="match status" value="1"/>
</dbReference>
<keyword evidence="8" id="KW-1133">Transmembrane helix</keyword>
<evidence type="ECO:0000256" key="5">
    <source>
        <dbReference type="ARBA" id="ARBA00022840"/>
    </source>
</evidence>
<keyword evidence="1 7" id="KW-0723">Serine/threonine-protein kinase</keyword>
<comment type="similarity">
    <text evidence="7">Belongs to the protein kinase superfamily.</text>
</comment>
<keyword evidence="8" id="KW-0812">Transmembrane</keyword>
<feature type="transmembrane region" description="Helical" evidence="8">
    <location>
        <begin position="352"/>
        <end position="371"/>
    </location>
</feature>
<evidence type="ECO:0000313" key="10">
    <source>
        <dbReference type="EMBL" id="CAD8048285.1"/>
    </source>
</evidence>
<keyword evidence="3 6" id="KW-0547">Nucleotide-binding</keyword>
<evidence type="ECO:0000256" key="1">
    <source>
        <dbReference type="ARBA" id="ARBA00022527"/>
    </source>
</evidence>
<proteinExistence type="inferred from homology"/>
<evidence type="ECO:0000256" key="3">
    <source>
        <dbReference type="ARBA" id="ARBA00022741"/>
    </source>
</evidence>
<dbReference type="PROSITE" id="PS00108">
    <property type="entry name" value="PROTEIN_KINASE_ST"/>
    <property type="match status" value="1"/>
</dbReference>
<evidence type="ECO:0000256" key="6">
    <source>
        <dbReference type="PROSITE-ProRule" id="PRU10141"/>
    </source>
</evidence>
<gene>
    <name evidence="10" type="ORF">PSON_ATCC_30995.1.T0030149</name>
</gene>
<dbReference type="OrthoDB" id="3256376at2759"/>
<dbReference type="AlphaFoldDB" id="A0A8S1JZK1"/>
<feature type="binding site" evidence="6">
    <location>
        <position position="38"/>
    </location>
    <ligand>
        <name>ATP</name>
        <dbReference type="ChEBI" id="CHEBI:30616"/>
    </ligand>
</feature>
<keyword evidence="4" id="KW-0418">Kinase</keyword>
<dbReference type="Proteomes" id="UP000692954">
    <property type="component" value="Unassembled WGS sequence"/>
</dbReference>
<accession>A0A8S1JZK1</accession>
<name>A0A8S1JZK1_9CILI</name>
<protein>
    <recommendedName>
        <fullName evidence="9">Protein kinase domain-containing protein</fullName>
    </recommendedName>
</protein>
<dbReference type="EMBL" id="CAJJDN010000003">
    <property type="protein sequence ID" value="CAD8048285.1"/>
    <property type="molecule type" value="Genomic_DNA"/>
</dbReference>